<dbReference type="RefSeq" id="WP_264983654.1">
    <property type="nucleotide sequence ID" value="NZ_AP026708.1"/>
</dbReference>
<protein>
    <submittedName>
        <fullName evidence="1">Uncharacterized protein</fullName>
    </submittedName>
</protein>
<dbReference type="Proteomes" id="UP001061361">
    <property type="component" value="Chromosome"/>
</dbReference>
<name>A0ABN6RRL3_9BACT</name>
<gene>
    <name evidence="1" type="ORF">JCM14722_11360</name>
</gene>
<evidence type="ECO:0000313" key="1">
    <source>
        <dbReference type="EMBL" id="BDQ33594.1"/>
    </source>
</evidence>
<reference evidence="1" key="1">
    <citation type="submission" date="2022-08" db="EMBL/GenBank/DDBJ databases">
        <title>Genome Sequence of the sulphate-reducing bacterium, Pseudodesulfovibrio portus JCM14722.</title>
        <authorList>
            <person name="Kondo R."/>
            <person name="Kataoka T."/>
        </authorList>
    </citation>
    <scope>NUCLEOTIDE SEQUENCE</scope>
    <source>
        <strain evidence="1">JCM 14722</strain>
    </source>
</reference>
<evidence type="ECO:0000313" key="2">
    <source>
        <dbReference type="Proteomes" id="UP001061361"/>
    </source>
</evidence>
<sequence>MQVGAITTTKSIGRYHDKLEYSMPFYGYSRTDTPGMVEAVREVWGLLERDLGKRNRKDYREHVAKLLVALFVAFSTRGNPFLAIPLGKRQYEKGGRMRDLYLNYAPMKWAVEQMHKADLIEVHRGIHFDNLSRTTRARATPDLVHVFLKHRFNLRSFCMVDRDPIELRGEKDGKSKGESINITRGPLAQQANKMRERVNRINAFILKHDLRLVIDEEKFIEHYVRVAAGKKKTCTPPNPLAVKLHRVFNVTFEFGGRFYGTWIQNIPSELRAYVTINGVPVQEVDYKGLHPTMLYIEEGAPMVGDPYLIPGYGQPYRDLIKVFFLIMFNAESDTKAVEGIRGEVHGNPELLRRYHECMTDDFLYQALDDISRHHAPIAHHIASGVGKRLQRLDSEMMEMVMLDLMRKGILAIPIHDSLLVQNIHEHELVMTMSEASVAITGQAIPTEIKYPGNSPFAFVTHRTYSQ</sequence>
<accession>A0ABN6RRL3</accession>
<organism evidence="1 2">
    <name type="scientific">Pseudodesulfovibrio portus</name>
    <dbReference type="NCBI Taxonomy" id="231439"/>
    <lineage>
        <taxon>Bacteria</taxon>
        <taxon>Pseudomonadati</taxon>
        <taxon>Thermodesulfobacteriota</taxon>
        <taxon>Desulfovibrionia</taxon>
        <taxon>Desulfovibrionales</taxon>
        <taxon>Desulfovibrionaceae</taxon>
    </lineage>
</organism>
<proteinExistence type="predicted"/>
<dbReference type="EMBL" id="AP026708">
    <property type="protein sequence ID" value="BDQ33594.1"/>
    <property type="molecule type" value="Genomic_DNA"/>
</dbReference>
<keyword evidence="2" id="KW-1185">Reference proteome</keyword>